<dbReference type="HOGENOM" id="CLU_1175542_0_0_1"/>
<organism evidence="2 3">
    <name type="scientific">Collybiopsis luxurians FD-317 M1</name>
    <dbReference type="NCBI Taxonomy" id="944289"/>
    <lineage>
        <taxon>Eukaryota</taxon>
        <taxon>Fungi</taxon>
        <taxon>Dikarya</taxon>
        <taxon>Basidiomycota</taxon>
        <taxon>Agaricomycotina</taxon>
        <taxon>Agaricomycetes</taxon>
        <taxon>Agaricomycetidae</taxon>
        <taxon>Agaricales</taxon>
        <taxon>Marasmiineae</taxon>
        <taxon>Omphalotaceae</taxon>
        <taxon>Collybiopsis</taxon>
        <taxon>Collybiopsis luxurians</taxon>
    </lineage>
</organism>
<keyword evidence="3" id="KW-1185">Reference proteome</keyword>
<dbReference type="EMBL" id="KN834773">
    <property type="protein sequence ID" value="KIK60792.1"/>
    <property type="molecule type" value="Genomic_DNA"/>
</dbReference>
<dbReference type="OrthoDB" id="3022699at2759"/>
<dbReference type="Proteomes" id="UP000053593">
    <property type="component" value="Unassembled WGS sequence"/>
</dbReference>
<sequence>MSNNPFGDDPVNFLGQPDANGTRRVDDRLTIQGQRVPAPKNPNVLNSASSFTLSQTSIQGGALSAVGGQQRIRIKGRKPSRNNGQINPGHYASGTGVDVLSDFGGGTLPAATYGVGSFSAVRGYQDMRRHNKIRDPESLSSTAIYTPRPNVLPNVDGSSIPGPVNGHYADGQYSAIAGYQSDSAPSVLNNFKNFNGDRMDIRAGAFSAIAMDQIIEYDHDEGDERETLDSEHRYRE</sequence>
<name>A0A0D0CPJ5_9AGAR</name>
<proteinExistence type="predicted"/>
<evidence type="ECO:0000313" key="3">
    <source>
        <dbReference type="Proteomes" id="UP000053593"/>
    </source>
</evidence>
<reference evidence="2 3" key="1">
    <citation type="submission" date="2014-04" db="EMBL/GenBank/DDBJ databases">
        <title>Evolutionary Origins and Diversification of the Mycorrhizal Mutualists.</title>
        <authorList>
            <consortium name="DOE Joint Genome Institute"/>
            <consortium name="Mycorrhizal Genomics Consortium"/>
            <person name="Kohler A."/>
            <person name="Kuo A."/>
            <person name="Nagy L.G."/>
            <person name="Floudas D."/>
            <person name="Copeland A."/>
            <person name="Barry K.W."/>
            <person name="Cichocki N."/>
            <person name="Veneault-Fourrey C."/>
            <person name="LaButti K."/>
            <person name="Lindquist E.A."/>
            <person name="Lipzen A."/>
            <person name="Lundell T."/>
            <person name="Morin E."/>
            <person name="Murat C."/>
            <person name="Riley R."/>
            <person name="Ohm R."/>
            <person name="Sun H."/>
            <person name="Tunlid A."/>
            <person name="Henrissat B."/>
            <person name="Grigoriev I.V."/>
            <person name="Hibbett D.S."/>
            <person name="Martin F."/>
        </authorList>
    </citation>
    <scope>NUCLEOTIDE SEQUENCE [LARGE SCALE GENOMIC DNA]</scope>
    <source>
        <strain evidence="2 3">FD-317 M1</strain>
    </source>
</reference>
<gene>
    <name evidence="2" type="ORF">GYMLUDRAFT_43407</name>
</gene>
<protein>
    <submittedName>
        <fullName evidence="2">Uncharacterized protein</fullName>
    </submittedName>
</protein>
<accession>A0A0D0CPJ5</accession>
<dbReference type="AlphaFoldDB" id="A0A0D0CPJ5"/>
<evidence type="ECO:0000313" key="2">
    <source>
        <dbReference type="EMBL" id="KIK60792.1"/>
    </source>
</evidence>
<evidence type="ECO:0000256" key="1">
    <source>
        <dbReference type="SAM" id="MobiDB-lite"/>
    </source>
</evidence>
<feature type="region of interest" description="Disordered" evidence="1">
    <location>
        <begin position="1"/>
        <end position="24"/>
    </location>
</feature>